<dbReference type="GO" id="GO:0001835">
    <property type="term" value="P:blastocyst hatching"/>
    <property type="evidence" value="ECO:0007669"/>
    <property type="project" value="Ensembl"/>
</dbReference>
<reference evidence="2" key="2">
    <citation type="submission" date="2025-09" db="UniProtKB">
        <authorList>
            <consortium name="Ensembl"/>
        </authorList>
    </citation>
    <scope>IDENTIFICATION</scope>
</reference>
<feature type="compositionally biased region" description="Low complexity" evidence="1">
    <location>
        <begin position="32"/>
        <end position="45"/>
    </location>
</feature>
<dbReference type="OMA" id="VRIVDYQ"/>
<dbReference type="Proteomes" id="UP000694381">
    <property type="component" value="Unassembled WGS sequence"/>
</dbReference>
<dbReference type="AlphaFoldDB" id="A0A8C6W764"/>
<accession>A0A8C6W764</accession>
<dbReference type="PANTHER" id="PTHR36880">
    <property type="entry name" value="9130008F23RIK PROTEIN"/>
    <property type="match status" value="1"/>
</dbReference>
<reference evidence="2" key="1">
    <citation type="submission" date="2025-08" db="UniProtKB">
        <authorList>
            <consortium name="Ensembl"/>
        </authorList>
    </citation>
    <scope>IDENTIFICATION</scope>
</reference>
<protein>
    <submittedName>
        <fullName evidence="2">RIKEN cDNA 9130008F23 gene</fullName>
    </submittedName>
</protein>
<evidence type="ECO:0000313" key="2">
    <source>
        <dbReference type="Ensembl" id="ENSNGAP00000012887.1"/>
    </source>
</evidence>
<proteinExistence type="predicted"/>
<name>A0A8C6W764_NANGA</name>
<dbReference type="InterPro" id="IPR037739">
    <property type="entry name" value="C6orf141"/>
</dbReference>
<gene>
    <name evidence="2" type="primary">CUNH6orf141</name>
</gene>
<dbReference type="GeneTree" id="ENSGT00390000007738"/>
<dbReference type="Ensembl" id="ENSNGAT00000018460.1">
    <property type="protein sequence ID" value="ENSNGAP00000012887.1"/>
    <property type="gene ID" value="ENSNGAG00000014630.1"/>
</dbReference>
<evidence type="ECO:0000313" key="3">
    <source>
        <dbReference type="Proteomes" id="UP000694381"/>
    </source>
</evidence>
<keyword evidence="3" id="KW-1185">Reference proteome</keyword>
<feature type="region of interest" description="Disordered" evidence="1">
    <location>
        <begin position="1"/>
        <end position="63"/>
    </location>
</feature>
<organism evidence="2 3">
    <name type="scientific">Nannospalax galili</name>
    <name type="common">Northern Israeli blind subterranean mole rat</name>
    <name type="synonym">Spalax galili</name>
    <dbReference type="NCBI Taxonomy" id="1026970"/>
    <lineage>
        <taxon>Eukaryota</taxon>
        <taxon>Metazoa</taxon>
        <taxon>Chordata</taxon>
        <taxon>Craniata</taxon>
        <taxon>Vertebrata</taxon>
        <taxon>Euteleostomi</taxon>
        <taxon>Mammalia</taxon>
        <taxon>Eutheria</taxon>
        <taxon>Euarchontoglires</taxon>
        <taxon>Glires</taxon>
        <taxon>Rodentia</taxon>
        <taxon>Myomorpha</taxon>
        <taxon>Muroidea</taxon>
        <taxon>Spalacidae</taxon>
        <taxon>Spalacinae</taxon>
        <taxon>Nannospalax</taxon>
    </lineage>
</organism>
<evidence type="ECO:0000256" key="1">
    <source>
        <dbReference type="SAM" id="MobiDB-lite"/>
    </source>
</evidence>
<sequence length="179" mass="19770">MDDPPADMRPGRPQGRAGCSPRQVGSLETRTPSARNPSPAPANRSLSGAGGDPRLRSSEHSDCESWVREKVLFLLHPERWLGTQGDPGSASQAGAEDLVPVTGDLHHQHPELRTSHRRIAVAREAQPRDPPAPPRSVLVRVEDYHVTQEVQQTSWTRGLMTKRTEERSVTAVTFRAPRE</sequence>
<feature type="compositionally biased region" description="Basic and acidic residues" evidence="1">
    <location>
        <begin position="53"/>
        <end position="63"/>
    </location>
</feature>
<dbReference type="PANTHER" id="PTHR36880:SF1">
    <property type="entry name" value="9130008F23RIK PROTEIN"/>
    <property type="match status" value="1"/>
</dbReference>